<proteinExistence type="inferred from homology"/>
<dbReference type="Pfam" id="PF01728">
    <property type="entry name" value="FtsJ"/>
    <property type="match status" value="1"/>
</dbReference>
<accession>A0A0N4ZX14</accession>
<dbReference type="GO" id="GO:0000466">
    <property type="term" value="P:maturation of 5.8S rRNA from tricistronic rRNA transcript (SSU-rRNA, 5.8S rRNA, LSU-rRNA)"/>
    <property type="evidence" value="ECO:0007669"/>
    <property type="project" value="TreeGrafter"/>
</dbReference>
<feature type="compositionally biased region" description="Basic and acidic residues" evidence="9">
    <location>
        <begin position="587"/>
        <end position="602"/>
    </location>
</feature>
<feature type="binding site" evidence="8">
    <location>
        <position position="92"/>
    </location>
    <ligand>
        <name>S-adenosyl-L-methionine</name>
        <dbReference type="ChEBI" id="CHEBI:59789"/>
    </ligand>
</feature>
<feature type="compositionally biased region" description="Acidic residues" evidence="9">
    <location>
        <begin position="555"/>
        <end position="566"/>
    </location>
</feature>
<dbReference type="HAMAP" id="MF_03163">
    <property type="entry name" value="RNA_methyltr_E_SPB1"/>
    <property type="match status" value="1"/>
</dbReference>
<evidence type="ECO:0000256" key="8">
    <source>
        <dbReference type="HAMAP-Rule" id="MF_03163"/>
    </source>
</evidence>
<dbReference type="Pfam" id="PF07780">
    <property type="entry name" value="Spb1_C"/>
    <property type="match status" value="1"/>
</dbReference>
<feature type="binding site" evidence="8">
    <location>
        <position position="58"/>
    </location>
    <ligand>
        <name>S-adenosyl-L-methionine</name>
        <dbReference type="ChEBI" id="CHEBI:59789"/>
    </ligand>
</feature>
<dbReference type="InterPro" id="IPR002877">
    <property type="entry name" value="RNA_MeTrfase_FtsJ_dom"/>
</dbReference>
<keyword evidence="3 8" id="KW-0698">rRNA processing</keyword>
<keyword evidence="7 8" id="KW-0539">Nucleus</keyword>
<evidence type="ECO:0000256" key="3">
    <source>
        <dbReference type="ARBA" id="ARBA00022552"/>
    </source>
</evidence>
<reference evidence="14" key="1">
    <citation type="submission" date="2017-02" db="UniProtKB">
        <authorList>
            <consortium name="WormBaseParasite"/>
        </authorList>
    </citation>
    <scope>IDENTIFICATION</scope>
</reference>
<feature type="compositionally biased region" description="Acidic residues" evidence="9">
    <location>
        <begin position="431"/>
        <end position="443"/>
    </location>
</feature>
<dbReference type="PANTHER" id="PTHR10920">
    <property type="entry name" value="RIBOSOMAL RNA METHYLTRANSFERASE"/>
    <property type="match status" value="1"/>
</dbReference>
<dbReference type="GO" id="GO:0030687">
    <property type="term" value="C:preribosome, large subunit precursor"/>
    <property type="evidence" value="ECO:0007669"/>
    <property type="project" value="TreeGrafter"/>
</dbReference>
<feature type="compositionally biased region" description="Basic and acidic residues" evidence="9">
    <location>
        <begin position="714"/>
        <end position="726"/>
    </location>
</feature>
<feature type="compositionally biased region" description="Basic and acidic residues" evidence="9">
    <location>
        <begin position="762"/>
        <end position="778"/>
    </location>
</feature>
<feature type="compositionally biased region" description="Basic residues" evidence="9">
    <location>
        <begin position="779"/>
        <end position="790"/>
    </location>
</feature>
<dbReference type="GO" id="GO:0005730">
    <property type="term" value="C:nucleolus"/>
    <property type="evidence" value="ECO:0007669"/>
    <property type="project" value="UniProtKB-SubCell"/>
</dbReference>
<dbReference type="InterPro" id="IPR050082">
    <property type="entry name" value="RNA_methyltr_RlmE"/>
</dbReference>
<evidence type="ECO:0000256" key="2">
    <source>
        <dbReference type="ARBA" id="ARBA00022517"/>
    </source>
</evidence>
<protein>
    <recommendedName>
        <fullName evidence="8">Putative rRNA methyltransferase</fullName>
        <ecNumber evidence="8">2.1.1.-</ecNumber>
    </recommendedName>
    <alternativeName>
        <fullName evidence="8">2'-O-ribose RNA methyltransferase SPB1 homolog</fullName>
    </alternativeName>
</protein>
<feature type="compositionally biased region" description="Acidic residues" evidence="9">
    <location>
        <begin position="470"/>
        <end position="492"/>
    </location>
</feature>
<comment type="similarity">
    <text evidence="8">Belongs to the class I-like SAM-binding methyltransferase superfamily. RNA methyltransferase RlmE family. SPB1 subfamily.</text>
</comment>
<keyword evidence="2 8" id="KW-0690">Ribosome biogenesis</keyword>
<evidence type="ECO:0000259" key="11">
    <source>
        <dbReference type="Pfam" id="PF07780"/>
    </source>
</evidence>
<dbReference type="STRING" id="131310.A0A0N4ZX14"/>
<feature type="region of interest" description="Disordered" evidence="9">
    <location>
        <begin position="545"/>
        <end position="606"/>
    </location>
</feature>
<dbReference type="WBParaSite" id="PTRK_0001322900.1">
    <property type="protein sequence ID" value="PTRK_0001322900.1"/>
    <property type="gene ID" value="PTRK_0001322900"/>
</dbReference>
<dbReference type="EC" id="2.1.1.-" evidence="8"/>
<feature type="domain" description="Ribosomal RNA methyltransferase SPB1-like C-terminal" evidence="11">
    <location>
        <begin position="569"/>
        <end position="777"/>
    </location>
</feature>
<dbReference type="Pfam" id="PF11861">
    <property type="entry name" value="DUF3381"/>
    <property type="match status" value="1"/>
</dbReference>
<dbReference type="HAMAP" id="MF_01547">
    <property type="entry name" value="RNA_methyltr_E"/>
    <property type="match status" value="1"/>
</dbReference>
<keyword evidence="13" id="KW-1185">Reference proteome</keyword>
<organism evidence="13 14">
    <name type="scientific">Parastrongyloides trichosuri</name>
    <name type="common">Possum-specific nematode worm</name>
    <dbReference type="NCBI Taxonomy" id="131310"/>
    <lineage>
        <taxon>Eukaryota</taxon>
        <taxon>Metazoa</taxon>
        <taxon>Ecdysozoa</taxon>
        <taxon>Nematoda</taxon>
        <taxon>Chromadorea</taxon>
        <taxon>Rhabditida</taxon>
        <taxon>Tylenchina</taxon>
        <taxon>Panagrolaimomorpha</taxon>
        <taxon>Strongyloidoidea</taxon>
        <taxon>Strongyloididae</taxon>
        <taxon>Parastrongyloides</taxon>
    </lineage>
</organism>
<feature type="compositionally biased region" description="Basic and acidic residues" evidence="9">
    <location>
        <begin position="567"/>
        <end position="579"/>
    </location>
</feature>
<dbReference type="GO" id="GO:0000463">
    <property type="term" value="P:maturation of LSU-rRNA from tricistronic rRNA transcript (SSU-rRNA, 5.8S rRNA, LSU-rRNA)"/>
    <property type="evidence" value="ECO:0007669"/>
    <property type="project" value="TreeGrafter"/>
</dbReference>
<feature type="compositionally biased region" description="Basic residues" evidence="9">
    <location>
        <begin position="727"/>
        <end position="757"/>
    </location>
</feature>
<evidence type="ECO:0000259" key="12">
    <source>
        <dbReference type="Pfam" id="PF11861"/>
    </source>
</evidence>
<evidence type="ECO:0000313" key="13">
    <source>
        <dbReference type="Proteomes" id="UP000038045"/>
    </source>
</evidence>
<name>A0A0N4ZX14_PARTI</name>
<dbReference type="InterPro" id="IPR028589">
    <property type="entry name" value="SPB1-like"/>
</dbReference>
<keyword evidence="4 8" id="KW-0489">Methyltransferase</keyword>
<dbReference type="Gene3D" id="3.40.50.150">
    <property type="entry name" value="Vaccinia Virus protein VP39"/>
    <property type="match status" value="1"/>
</dbReference>
<feature type="domain" description="Ribosomal RNA methyltransferase FtsJ" evidence="10">
    <location>
        <begin position="24"/>
        <end position="200"/>
    </location>
</feature>
<comment type="subcellular location">
    <subcellularLocation>
        <location evidence="1 8">Nucleus</location>
        <location evidence="1 8">Nucleolus</location>
    </subcellularLocation>
</comment>
<feature type="binding site" evidence="8">
    <location>
        <position position="56"/>
    </location>
    <ligand>
        <name>S-adenosyl-L-methionine</name>
        <dbReference type="ChEBI" id="CHEBI:59789"/>
    </ligand>
</feature>
<feature type="region of interest" description="Disordered" evidence="9">
    <location>
        <begin position="684"/>
        <end position="790"/>
    </location>
</feature>
<evidence type="ECO:0000256" key="4">
    <source>
        <dbReference type="ARBA" id="ARBA00022603"/>
    </source>
</evidence>
<dbReference type="InterPro" id="IPR012920">
    <property type="entry name" value="rRNA_MeTfrase_SPB1-like_C"/>
</dbReference>
<feature type="compositionally biased region" description="Basic residues" evidence="9">
    <location>
        <begin position="690"/>
        <end position="704"/>
    </location>
</feature>
<dbReference type="InterPro" id="IPR015507">
    <property type="entry name" value="rRNA-MeTfrase_E"/>
</dbReference>
<feature type="binding site" evidence="8">
    <location>
        <position position="76"/>
    </location>
    <ligand>
        <name>S-adenosyl-L-methionine</name>
        <dbReference type="ChEBI" id="CHEBI:59789"/>
    </ligand>
</feature>
<feature type="region of interest" description="Disordered" evidence="9">
    <location>
        <begin position="425"/>
        <end position="503"/>
    </location>
</feature>
<evidence type="ECO:0000259" key="10">
    <source>
        <dbReference type="Pfam" id="PF01728"/>
    </source>
</evidence>
<comment type="function">
    <text evidence="8">Probable methyltransferase involved in the maturation of rRNA and in the biogenesis of ribosomal subunits.</text>
</comment>
<evidence type="ECO:0000256" key="7">
    <source>
        <dbReference type="ARBA" id="ARBA00023242"/>
    </source>
</evidence>
<evidence type="ECO:0000256" key="5">
    <source>
        <dbReference type="ARBA" id="ARBA00022679"/>
    </source>
</evidence>
<dbReference type="SUPFAM" id="SSF53335">
    <property type="entry name" value="S-adenosyl-L-methionine-dependent methyltransferases"/>
    <property type="match status" value="1"/>
</dbReference>
<comment type="catalytic activity">
    <reaction evidence="8">
        <text>a ribonucleotide in rRNA + S-adenosyl-L-methionine = a 2'-O-methylribonucleotide in rRNA + S-adenosyl-L-homocysteine + H(+)</text>
        <dbReference type="Rhea" id="RHEA:48628"/>
        <dbReference type="Rhea" id="RHEA-COMP:12164"/>
        <dbReference type="Rhea" id="RHEA-COMP:12165"/>
        <dbReference type="ChEBI" id="CHEBI:15378"/>
        <dbReference type="ChEBI" id="CHEBI:57856"/>
        <dbReference type="ChEBI" id="CHEBI:59789"/>
        <dbReference type="ChEBI" id="CHEBI:90675"/>
        <dbReference type="ChEBI" id="CHEBI:90676"/>
    </reaction>
</comment>
<dbReference type="PANTHER" id="PTHR10920:SF13">
    <property type="entry name" value="PRE-RRNA 2'-O-RIBOSE RNA METHYLTRANSFERASE FTSJ3"/>
    <property type="match status" value="1"/>
</dbReference>
<evidence type="ECO:0000256" key="9">
    <source>
        <dbReference type="SAM" id="MobiDB-lite"/>
    </source>
</evidence>
<dbReference type="Proteomes" id="UP000038045">
    <property type="component" value="Unplaced"/>
</dbReference>
<evidence type="ECO:0000256" key="6">
    <source>
        <dbReference type="ARBA" id="ARBA00022691"/>
    </source>
</evidence>
<dbReference type="AlphaFoldDB" id="A0A0N4ZX14"/>
<dbReference type="GO" id="GO:0008650">
    <property type="term" value="F:rRNA (uridine-2'-O-)-methyltransferase activity"/>
    <property type="evidence" value="ECO:0007669"/>
    <property type="project" value="TreeGrafter"/>
</dbReference>
<feature type="binding site" evidence="8">
    <location>
        <position position="117"/>
    </location>
    <ligand>
        <name>S-adenosyl-L-methionine</name>
        <dbReference type="ChEBI" id="CHEBI:59789"/>
    </ligand>
</feature>
<feature type="domain" description="DUF3381" evidence="12">
    <location>
        <begin position="237"/>
        <end position="380"/>
    </location>
</feature>
<evidence type="ECO:0000313" key="14">
    <source>
        <dbReference type="WBParaSite" id="PTRK_0001322900.1"/>
    </source>
</evidence>
<keyword evidence="5 8" id="KW-0808">Transferase</keyword>
<feature type="active site" description="Proton acceptor" evidence="8">
    <location>
        <position position="157"/>
    </location>
</feature>
<dbReference type="GO" id="GO:0016435">
    <property type="term" value="F:rRNA (guanine) methyltransferase activity"/>
    <property type="evidence" value="ECO:0007669"/>
    <property type="project" value="TreeGrafter"/>
</dbReference>
<sequence length="790" mass="91564">MGKKTKVGKQRKDKFYHLAKEAGYRSRAAFKLLQLNKRFEFLQNSRALVDLCAAPGGWLQVASQTMPASSICIGVDLDPIKPIKNCITFQGDITHETTRQRIRKELNTWLADTVIHDGAPNVGMNWIHDAFQQNCLVLMALKLATQVLKKNGYFITKVFRSADHQALVDVFEKLFRAVHIWKPAASRMESAEIFMVCEGYKRPAKVPSELLDPKQVFKQVDEDLMGEALKNQIISRKSKKIKAVGYDENNITQFNTITLSEYLASTDHILTIAKASKLVIDDPKWESDPLTTEVIKELIKDIKVLGPADLRVLFRWRKAILDKIAKEKKAENVEEPHELTEEERVQLEKEEVEKQIQSLVDEEKSIGKRKKRRENKMKSKFEEAKKLEMIHEGDSMMLQDDLNLFDLSKIRKKLDLQKLTDENVVMPVVESDNEEENSEDEGEVTQYASGDEDEDLENGAWETRGKDNKDDEDVEDNDDELSDNDLINDDESGMTIKQKKASRASTWFNRDGISELLNTNDEDEDVNVIEKIGTNKTNVVDFEKNSRGKRKVQYENEDAWSDDDEETGFKKEEVVHHSDEETEILGENDRIAKRGDNSEPKPKKVKLTPQQLALGEEMIYSSKKRSQIEDWSWHRYTNNDADLPDWFVMDENKHCFKPLPVTREQVEHYKKKAKEINVHTVKKVAEAKQRKQRRMQRRMEKAKKHAENVLENDSLEHSEKVKELQKTYKKAMKKERKRTKLTVMTKGKRGKVHRPKGPYKCVDARLKKDARAEKVKKDREKKRGKARTKR</sequence>
<dbReference type="InterPro" id="IPR029063">
    <property type="entry name" value="SAM-dependent_MTases_sf"/>
</dbReference>
<dbReference type="FunFam" id="3.40.50.150:FF:000004">
    <property type="entry name" value="AdoMet-dependent rRNA methyltransferase SPB1"/>
    <property type="match status" value="1"/>
</dbReference>
<keyword evidence="6 8" id="KW-0949">S-adenosyl-L-methionine</keyword>
<dbReference type="InterPro" id="IPR024576">
    <property type="entry name" value="rRNA_MeTfrase_Spb1_DUF3381"/>
</dbReference>
<evidence type="ECO:0000256" key="1">
    <source>
        <dbReference type="ARBA" id="ARBA00004604"/>
    </source>
</evidence>